<dbReference type="InterPro" id="IPR036388">
    <property type="entry name" value="WH-like_DNA-bd_sf"/>
</dbReference>
<accession>A0A1G5RZG4</accession>
<dbReference type="InterPro" id="IPR036390">
    <property type="entry name" value="WH_DNA-bd_sf"/>
</dbReference>
<dbReference type="RefSeq" id="WP_092590440.1">
    <property type="nucleotide sequence ID" value="NZ_FMWL01000006.1"/>
</dbReference>
<dbReference type="InterPro" id="IPR008920">
    <property type="entry name" value="TF_FadR/GntR_C"/>
</dbReference>
<dbReference type="Proteomes" id="UP000199208">
    <property type="component" value="Unassembled WGS sequence"/>
</dbReference>
<dbReference type="EMBL" id="FMWL01000006">
    <property type="protein sequence ID" value="SCZ79248.1"/>
    <property type="molecule type" value="Genomic_DNA"/>
</dbReference>
<dbReference type="Gene3D" id="1.20.120.530">
    <property type="entry name" value="GntR ligand-binding domain-like"/>
    <property type="match status" value="1"/>
</dbReference>
<keyword evidence="3" id="KW-0804">Transcription</keyword>
<dbReference type="GO" id="GO:0003700">
    <property type="term" value="F:DNA-binding transcription factor activity"/>
    <property type="evidence" value="ECO:0007669"/>
    <property type="project" value="InterPro"/>
</dbReference>
<evidence type="ECO:0000256" key="2">
    <source>
        <dbReference type="ARBA" id="ARBA00023125"/>
    </source>
</evidence>
<dbReference type="Pfam" id="PF07729">
    <property type="entry name" value="FCD"/>
    <property type="match status" value="1"/>
</dbReference>
<dbReference type="InterPro" id="IPR011711">
    <property type="entry name" value="GntR_C"/>
</dbReference>
<dbReference type="SMART" id="SM00345">
    <property type="entry name" value="HTH_GNTR"/>
    <property type="match status" value="1"/>
</dbReference>
<name>A0A1G5RZG4_9FIRM</name>
<dbReference type="PROSITE" id="PS50949">
    <property type="entry name" value="HTH_GNTR"/>
    <property type="match status" value="1"/>
</dbReference>
<dbReference type="STRING" id="1120920.SAMN03080599_01669"/>
<evidence type="ECO:0000256" key="1">
    <source>
        <dbReference type="ARBA" id="ARBA00023015"/>
    </source>
</evidence>
<dbReference type="PANTHER" id="PTHR43537">
    <property type="entry name" value="TRANSCRIPTIONAL REGULATOR, GNTR FAMILY"/>
    <property type="match status" value="1"/>
</dbReference>
<dbReference type="SUPFAM" id="SSF46785">
    <property type="entry name" value="Winged helix' DNA-binding domain"/>
    <property type="match status" value="1"/>
</dbReference>
<keyword evidence="1" id="KW-0805">Transcription regulation</keyword>
<dbReference type="SMART" id="SM00895">
    <property type="entry name" value="FCD"/>
    <property type="match status" value="1"/>
</dbReference>
<protein>
    <submittedName>
        <fullName evidence="5">DNA-binding transcriptional regulator, GntR family</fullName>
    </submittedName>
</protein>
<dbReference type="Pfam" id="PF00392">
    <property type="entry name" value="GntR"/>
    <property type="match status" value="1"/>
</dbReference>
<organism evidence="5 6">
    <name type="scientific">Acidaminobacter hydrogenoformans DSM 2784</name>
    <dbReference type="NCBI Taxonomy" id="1120920"/>
    <lineage>
        <taxon>Bacteria</taxon>
        <taxon>Bacillati</taxon>
        <taxon>Bacillota</taxon>
        <taxon>Clostridia</taxon>
        <taxon>Peptostreptococcales</taxon>
        <taxon>Acidaminobacteraceae</taxon>
        <taxon>Acidaminobacter</taxon>
    </lineage>
</organism>
<dbReference type="PANTHER" id="PTHR43537:SF24">
    <property type="entry name" value="GLUCONATE OPERON TRANSCRIPTIONAL REPRESSOR"/>
    <property type="match status" value="1"/>
</dbReference>
<gene>
    <name evidence="5" type="ORF">SAMN03080599_01669</name>
</gene>
<dbReference type="OrthoDB" id="9781630at2"/>
<keyword evidence="6" id="KW-1185">Reference proteome</keyword>
<reference evidence="5 6" key="1">
    <citation type="submission" date="2016-10" db="EMBL/GenBank/DDBJ databases">
        <authorList>
            <person name="de Groot N.N."/>
        </authorList>
    </citation>
    <scope>NUCLEOTIDE SEQUENCE [LARGE SCALE GENOMIC DNA]</scope>
    <source>
        <strain evidence="5 6">DSM 2784</strain>
    </source>
</reference>
<dbReference type="AlphaFoldDB" id="A0A1G5RZG4"/>
<sequence>MDIFDQKKENRSLTTIIFDRVRDDILSGKYVTGEKIVEAKLADELGVSRTPVREALKQLELDGLVENLPNRGVIVKGITDQDIGDIYTIRLAIEAIAAKWSVHRMEKAELDQLREIFELMEFYAAKQDVDKFFELNTIFHETIYHATKSRYLEHLLKDFQLFIKSTRNASLRVEGRMDKALAEHRTILEAFISRDEERAVESITKHISNSRANVDRTRNITLDQR</sequence>
<dbReference type="CDD" id="cd07377">
    <property type="entry name" value="WHTH_GntR"/>
    <property type="match status" value="1"/>
</dbReference>
<evidence type="ECO:0000256" key="3">
    <source>
        <dbReference type="ARBA" id="ARBA00023163"/>
    </source>
</evidence>
<dbReference type="Gene3D" id="1.10.10.10">
    <property type="entry name" value="Winged helix-like DNA-binding domain superfamily/Winged helix DNA-binding domain"/>
    <property type="match status" value="1"/>
</dbReference>
<evidence type="ECO:0000313" key="5">
    <source>
        <dbReference type="EMBL" id="SCZ79248.1"/>
    </source>
</evidence>
<dbReference type="PRINTS" id="PR00035">
    <property type="entry name" value="HTHGNTR"/>
</dbReference>
<evidence type="ECO:0000259" key="4">
    <source>
        <dbReference type="PROSITE" id="PS50949"/>
    </source>
</evidence>
<dbReference type="SUPFAM" id="SSF48008">
    <property type="entry name" value="GntR ligand-binding domain-like"/>
    <property type="match status" value="1"/>
</dbReference>
<dbReference type="GO" id="GO:0003677">
    <property type="term" value="F:DNA binding"/>
    <property type="evidence" value="ECO:0007669"/>
    <property type="project" value="UniProtKB-KW"/>
</dbReference>
<feature type="domain" description="HTH gntR-type" evidence="4">
    <location>
        <begin position="11"/>
        <end position="78"/>
    </location>
</feature>
<dbReference type="InterPro" id="IPR000524">
    <property type="entry name" value="Tscrpt_reg_HTH_GntR"/>
</dbReference>
<keyword evidence="2 5" id="KW-0238">DNA-binding</keyword>
<proteinExistence type="predicted"/>
<evidence type="ECO:0000313" key="6">
    <source>
        <dbReference type="Proteomes" id="UP000199208"/>
    </source>
</evidence>